<accession>A0A1T5AVI8</accession>
<keyword evidence="2" id="KW-0805">Transcription regulation</keyword>
<comment type="similarity">
    <text evidence="1">Belongs to the sigma-70 factor family. ECF subfamily.</text>
</comment>
<evidence type="ECO:0000256" key="1">
    <source>
        <dbReference type="ARBA" id="ARBA00010641"/>
    </source>
</evidence>
<dbReference type="Gene3D" id="1.10.1740.10">
    <property type="match status" value="1"/>
</dbReference>
<dbReference type="STRING" id="1513896.SAMN05660841_00213"/>
<protein>
    <submittedName>
        <fullName evidence="8">RNA polymerase sigma-70 factor, ECF subfamily</fullName>
    </submittedName>
</protein>
<dbReference type="GO" id="GO:0003677">
    <property type="term" value="F:DNA binding"/>
    <property type="evidence" value="ECO:0007669"/>
    <property type="project" value="UniProtKB-KW"/>
</dbReference>
<name>A0A1T5AVI8_9SPHI</name>
<evidence type="ECO:0000259" key="6">
    <source>
        <dbReference type="Pfam" id="PF04542"/>
    </source>
</evidence>
<dbReference type="InterPro" id="IPR007630">
    <property type="entry name" value="RNA_pol_sigma70_r4"/>
</dbReference>
<dbReference type="PANTHER" id="PTHR43133:SF62">
    <property type="entry name" value="RNA POLYMERASE SIGMA FACTOR SIGZ"/>
    <property type="match status" value="1"/>
</dbReference>
<keyword evidence="5" id="KW-0804">Transcription</keyword>
<dbReference type="InterPro" id="IPR036388">
    <property type="entry name" value="WH-like_DNA-bd_sf"/>
</dbReference>
<proteinExistence type="inferred from homology"/>
<dbReference type="GO" id="GO:0006352">
    <property type="term" value="P:DNA-templated transcription initiation"/>
    <property type="evidence" value="ECO:0007669"/>
    <property type="project" value="InterPro"/>
</dbReference>
<dbReference type="CDD" id="cd06171">
    <property type="entry name" value="Sigma70_r4"/>
    <property type="match status" value="1"/>
</dbReference>
<dbReference type="SUPFAM" id="SSF88659">
    <property type="entry name" value="Sigma3 and sigma4 domains of RNA polymerase sigma factors"/>
    <property type="match status" value="1"/>
</dbReference>
<dbReference type="PANTHER" id="PTHR43133">
    <property type="entry name" value="RNA POLYMERASE ECF-TYPE SIGMA FACTO"/>
    <property type="match status" value="1"/>
</dbReference>
<reference evidence="9" key="1">
    <citation type="submission" date="2017-02" db="EMBL/GenBank/DDBJ databases">
        <authorList>
            <person name="Varghese N."/>
            <person name="Submissions S."/>
        </authorList>
    </citation>
    <scope>NUCLEOTIDE SEQUENCE [LARGE SCALE GENOMIC DNA]</scope>
    <source>
        <strain evidence="9">DSM 24091</strain>
    </source>
</reference>
<keyword evidence="3" id="KW-0731">Sigma factor</keyword>
<dbReference type="InterPro" id="IPR007627">
    <property type="entry name" value="RNA_pol_sigma70_r2"/>
</dbReference>
<feature type="domain" description="RNA polymerase sigma-70 region 4" evidence="7">
    <location>
        <begin position="134"/>
        <end position="181"/>
    </location>
</feature>
<dbReference type="RefSeq" id="WP_079640570.1">
    <property type="nucleotide sequence ID" value="NZ_FUZF01000001.1"/>
</dbReference>
<dbReference type="EMBL" id="FUZF01000001">
    <property type="protein sequence ID" value="SKB38992.1"/>
    <property type="molecule type" value="Genomic_DNA"/>
</dbReference>
<keyword evidence="4" id="KW-0238">DNA-binding</keyword>
<evidence type="ECO:0000256" key="5">
    <source>
        <dbReference type="ARBA" id="ARBA00023163"/>
    </source>
</evidence>
<organism evidence="8 9">
    <name type="scientific">Sphingobacterium nematocida</name>
    <dbReference type="NCBI Taxonomy" id="1513896"/>
    <lineage>
        <taxon>Bacteria</taxon>
        <taxon>Pseudomonadati</taxon>
        <taxon>Bacteroidota</taxon>
        <taxon>Sphingobacteriia</taxon>
        <taxon>Sphingobacteriales</taxon>
        <taxon>Sphingobacteriaceae</taxon>
        <taxon>Sphingobacterium</taxon>
    </lineage>
</organism>
<dbReference type="NCBIfam" id="TIGR02937">
    <property type="entry name" value="sigma70-ECF"/>
    <property type="match status" value="1"/>
</dbReference>
<dbReference type="AlphaFoldDB" id="A0A1T5AVI8"/>
<evidence type="ECO:0000256" key="4">
    <source>
        <dbReference type="ARBA" id="ARBA00023125"/>
    </source>
</evidence>
<gene>
    <name evidence="8" type="ORF">SAMN05660841_00213</name>
</gene>
<dbReference type="Proteomes" id="UP000190150">
    <property type="component" value="Unassembled WGS sequence"/>
</dbReference>
<dbReference type="InterPro" id="IPR013324">
    <property type="entry name" value="RNA_pol_sigma_r3/r4-like"/>
</dbReference>
<evidence type="ECO:0000256" key="2">
    <source>
        <dbReference type="ARBA" id="ARBA00023015"/>
    </source>
</evidence>
<dbReference type="SUPFAM" id="SSF88946">
    <property type="entry name" value="Sigma2 domain of RNA polymerase sigma factors"/>
    <property type="match status" value="1"/>
</dbReference>
<dbReference type="OrthoDB" id="9790423at2"/>
<sequence>MSPINYLSEDDLIDLLKKKDQRAFHYLYDNYAGALYGVVLRVVTNKNYADEVLQDTFVKIWTHGYQFDREKGRLYTWMLNIARNAGIDYIKSKRIRNDQKNQSLQDIVNSEEKLSFAETDLEEQLGHIGINSVIDKLKPDWRILIKMAYYEGYTQQEIAEELQIPLGTVKTRVRAALMQLKFVLKEYR</sequence>
<dbReference type="GO" id="GO:0016987">
    <property type="term" value="F:sigma factor activity"/>
    <property type="evidence" value="ECO:0007669"/>
    <property type="project" value="UniProtKB-KW"/>
</dbReference>
<dbReference type="Gene3D" id="1.10.10.10">
    <property type="entry name" value="Winged helix-like DNA-binding domain superfamily/Winged helix DNA-binding domain"/>
    <property type="match status" value="1"/>
</dbReference>
<evidence type="ECO:0000256" key="3">
    <source>
        <dbReference type="ARBA" id="ARBA00023082"/>
    </source>
</evidence>
<dbReference type="InterPro" id="IPR039425">
    <property type="entry name" value="RNA_pol_sigma-70-like"/>
</dbReference>
<evidence type="ECO:0000313" key="8">
    <source>
        <dbReference type="EMBL" id="SKB38992.1"/>
    </source>
</evidence>
<dbReference type="Pfam" id="PF04542">
    <property type="entry name" value="Sigma70_r2"/>
    <property type="match status" value="1"/>
</dbReference>
<dbReference type="InterPro" id="IPR013325">
    <property type="entry name" value="RNA_pol_sigma_r2"/>
</dbReference>
<keyword evidence="9" id="KW-1185">Reference proteome</keyword>
<evidence type="ECO:0000313" key="9">
    <source>
        <dbReference type="Proteomes" id="UP000190150"/>
    </source>
</evidence>
<evidence type="ECO:0000259" key="7">
    <source>
        <dbReference type="Pfam" id="PF04545"/>
    </source>
</evidence>
<dbReference type="Pfam" id="PF04545">
    <property type="entry name" value="Sigma70_r4"/>
    <property type="match status" value="1"/>
</dbReference>
<feature type="domain" description="RNA polymerase sigma-70 region 2" evidence="6">
    <location>
        <begin position="27"/>
        <end position="94"/>
    </location>
</feature>
<dbReference type="InterPro" id="IPR014284">
    <property type="entry name" value="RNA_pol_sigma-70_dom"/>
</dbReference>